<protein>
    <submittedName>
        <fullName evidence="1">Uncharacterized protein</fullName>
    </submittedName>
</protein>
<dbReference type="Gene3D" id="3.80.10.10">
    <property type="entry name" value="Ribonuclease Inhibitor"/>
    <property type="match status" value="1"/>
</dbReference>
<dbReference type="OrthoDB" id="9994419at2759"/>
<sequence>MSGLRSRWVETIPARNHVLMGLLLAKVPSLENMQCSVPDYWGSHDVLSQDLRIAVSQKKVLTRLKVLDVHPNSDFQTSALNLYREAYFALIQPQLTTFHCRGYQAFGPHAGWSQLTHIKNLAVHDCDMKASELDTVATICQSLQAFAYTALPMAASDTWQRQRGSPKEFSAALRKHSQTLKELHLEVNFRKDRHIWNGGISSFEDFTSLESLKISPLDFAETFILPSTLGSHGFSATLPSTLKHLTISRWCWPIRIDIDWLSQAACRGELDNLETLDIEYCLSATKDRFIMANDLRERLESDTGGRIMFFIRVRKVEDRHTGIAYSDRR</sequence>
<comment type="caution">
    <text evidence="1">The sequence shown here is derived from an EMBL/GenBank/DDBJ whole genome shotgun (WGS) entry which is preliminary data.</text>
</comment>
<reference evidence="1" key="1">
    <citation type="submission" date="2019-06" db="EMBL/GenBank/DDBJ databases">
        <authorList>
            <person name="Gan P."/>
            <person name="Shirasu K."/>
        </authorList>
    </citation>
    <scope>NUCLEOTIDE SEQUENCE [LARGE SCALE GENOMIC DNA]</scope>
    <source>
        <strain evidence="1">CAD2</strain>
    </source>
</reference>
<name>A0A9P5BTP0_COLSI</name>
<dbReference type="EMBL" id="QPMT01000040">
    <property type="protein sequence ID" value="KAF4852246.1"/>
    <property type="molecule type" value="Genomic_DNA"/>
</dbReference>
<dbReference type="Proteomes" id="UP000711996">
    <property type="component" value="Unassembled WGS sequence"/>
</dbReference>
<dbReference type="SUPFAM" id="SSF52047">
    <property type="entry name" value="RNI-like"/>
    <property type="match status" value="1"/>
</dbReference>
<dbReference type="InterPro" id="IPR032675">
    <property type="entry name" value="LRR_dom_sf"/>
</dbReference>
<evidence type="ECO:0000313" key="2">
    <source>
        <dbReference type="Proteomes" id="UP000711996"/>
    </source>
</evidence>
<accession>A0A9P5BTP0</accession>
<dbReference type="AlphaFoldDB" id="A0A9P5BTP0"/>
<evidence type="ECO:0000313" key="1">
    <source>
        <dbReference type="EMBL" id="KAF4852246.1"/>
    </source>
</evidence>
<organism evidence="1 2">
    <name type="scientific">Colletotrichum siamense</name>
    <name type="common">Anthracnose fungus</name>
    <dbReference type="NCBI Taxonomy" id="690259"/>
    <lineage>
        <taxon>Eukaryota</taxon>
        <taxon>Fungi</taxon>
        <taxon>Dikarya</taxon>
        <taxon>Ascomycota</taxon>
        <taxon>Pezizomycotina</taxon>
        <taxon>Sordariomycetes</taxon>
        <taxon>Hypocreomycetidae</taxon>
        <taxon>Glomerellales</taxon>
        <taxon>Glomerellaceae</taxon>
        <taxon>Colletotrichum</taxon>
        <taxon>Colletotrichum gloeosporioides species complex</taxon>
    </lineage>
</organism>
<gene>
    <name evidence="1" type="ORF">CGCSCA2_v010675</name>
</gene>
<keyword evidence="2" id="KW-1185">Reference proteome</keyword>
<proteinExistence type="predicted"/>